<dbReference type="EMBL" id="CAJVPU010025969">
    <property type="protein sequence ID" value="CAG8698164.1"/>
    <property type="molecule type" value="Genomic_DNA"/>
</dbReference>
<keyword evidence="2" id="KW-1185">Reference proteome</keyword>
<proteinExistence type="predicted"/>
<dbReference type="Proteomes" id="UP000789702">
    <property type="component" value="Unassembled WGS sequence"/>
</dbReference>
<feature type="non-terminal residue" evidence="1">
    <location>
        <position position="215"/>
    </location>
</feature>
<comment type="caution">
    <text evidence="1">The sequence shown here is derived from an EMBL/GenBank/DDBJ whole genome shotgun (WGS) entry which is preliminary data.</text>
</comment>
<reference evidence="1" key="1">
    <citation type="submission" date="2021-06" db="EMBL/GenBank/DDBJ databases">
        <authorList>
            <person name="Kallberg Y."/>
            <person name="Tangrot J."/>
            <person name="Rosling A."/>
        </authorList>
    </citation>
    <scope>NUCLEOTIDE SEQUENCE</scope>
    <source>
        <strain evidence="1">IL203A</strain>
    </source>
</reference>
<sequence length="215" mass="24302">EVAIATIIGQPLNNLPSIDSISKAAAQYVGMFAFLMFIPKIISNEIKNGSTTSFNLLDLLLVINSFNDSEEYIEGEQPMNDEEIEANLAEVTATSIETTTSALCFPVYNVTKNPLTLEKLRAEIFKVFGSDTTLTITFEALESCRYLDALIKEMLRHSNPGPFTLRVLDGYENVGDYHWSPGTWFFVDNHRIMNNPIYWNEPMKFRFLIEEHGGT</sequence>
<evidence type="ECO:0000313" key="2">
    <source>
        <dbReference type="Proteomes" id="UP000789702"/>
    </source>
</evidence>
<gene>
    <name evidence="1" type="ORF">DHETER_LOCUS11618</name>
</gene>
<evidence type="ECO:0000313" key="1">
    <source>
        <dbReference type="EMBL" id="CAG8698164.1"/>
    </source>
</evidence>
<organism evidence="1 2">
    <name type="scientific">Dentiscutata heterogama</name>
    <dbReference type="NCBI Taxonomy" id="1316150"/>
    <lineage>
        <taxon>Eukaryota</taxon>
        <taxon>Fungi</taxon>
        <taxon>Fungi incertae sedis</taxon>
        <taxon>Mucoromycota</taxon>
        <taxon>Glomeromycotina</taxon>
        <taxon>Glomeromycetes</taxon>
        <taxon>Diversisporales</taxon>
        <taxon>Gigasporaceae</taxon>
        <taxon>Dentiscutata</taxon>
    </lineage>
</organism>
<accession>A0ACA9P925</accession>
<name>A0ACA9P925_9GLOM</name>
<protein>
    <submittedName>
        <fullName evidence="1">16663_t:CDS:1</fullName>
    </submittedName>
</protein>
<feature type="non-terminal residue" evidence="1">
    <location>
        <position position="1"/>
    </location>
</feature>